<accession>A0AAN5C7N9</accession>
<feature type="non-terminal residue" evidence="1">
    <location>
        <position position="272"/>
    </location>
</feature>
<keyword evidence="2" id="KW-1185">Reference proteome</keyword>
<sequence length="272" mass="30747">MEFEPAFNGNFVPVIGDVRWPFHQKDGKYRIAQFRNNKKNCRNGSTHCVKDSSLCNGLGVIDGGVYVARNDNASLSIVKLFFGEDGTYRKEVIQTFSESDKVVFCSNCTHYFMQSKEKVDAIIAFSITDHFNVVDGTPFLLDIGEVAQMVAVQKNCLYEIRTVNGSKEIWRRTSLSDQIEKIYINTNWELDRLFCLGGAVIVSDAIQLRVYEVDKFDAVKIISFPGERHTSLFVVSIYPEGEVLAFTKQIDLNVKAVKSLYFHKGRLPEGVA</sequence>
<protein>
    <submittedName>
        <fullName evidence="1">Uncharacterized protein</fullName>
    </submittedName>
</protein>
<dbReference type="EMBL" id="BTRK01000003">
    <property type="protein sequence ID" value="GMR40533.1"/>
    <property type="molecule type" value="Genomic_DNA"/>
</dbReference>
<dbReference type="AlphaFoldDB" id="A0AAN5C7N9"/>
<proteinExistence type="predicted"/>
<reference evidence="2" key="1">
    <citation type="submission" date="2022-10" db="EMBL/GenBank/DDBJ databases">
        <title>Genome assembly of Pristionchus species.</title>
        <authorList>
            <person name="Yoshida K."/>
            <person name="Sommer R.J."/>
        </authorList>
    </citation>
    <scope>NUCLEOTIDE SEQUENCE [LARGE SCALE GENOMIC DNA]</scope>
    <source>
        <strain evidence="2">RS5460</strain>
    </source>
</reference>
<evidence type="ECO:0000313" key="1">
    <source>
        <dbReference type="EMBL" id="GMR40533.1"/>
    </source>
</evidence>
<dbReference type="Proteomes" id="UP001328107">
    <property type="component" value="Unassembled WGS sequence"/>
</dbReference>
<comment type="caution">
    <text evidence="1">The sequence shown here is derived from an EMBL/GenBank/DDBJ whole genome shotgun (WGS) entry which is preliminary data.</text>
</comment>
<organism evidence="1 2">
    <name type="scientific">Pristionchus mayeri</name>
    <dbReference type="NCBI Taxonomy" id="1317129"/>
    <lineage>
        <taxon>Eukaryota</taxon>
        <taxon>Metazoa</taxon>
        <taxon>Ecdysozoa</taxon>
        <taxon>Nematoda</taxon>
        <taxon>Chromadorea</taxon>
        <taxon>Rhabditida</taxon>
        <taxon>Rhabditina</taxon>
        <taxon>Diplogasteromorpha</taxon>
        <taxon>Diplogasteroidea</taxon>
        <taxon>Neodiplogasteridae</taxon>
        <taxon>Pristionchus</taxon>
    </lineage>
</organism>
<gene>
    <name evidence="1" type="ORF">PMAYCL1PPCAC_10728</name>
</gene>
<name>A0AAN5C7N9_9BILA</name>
<evidence type="ECO:0000313" key="2">
    <source>
        <dbReference type="Proteomes" id="UP001328107"/>
    </source>
</evidence>